<proteinExistence type="predicted"/>
<sequence>MRPRRRRRSSSRASEELLGPGDARRAQRPGGDSTRAPRTWPGLRLGTSPAFHGPGDFGDFGACGGGRDDYSRISLSLPLTNQNAEGGGARTRAEVWRTLPLPPTLHTRTNPQGCCSPRPRPRPRPRPQLPPRPRHRPAQANRAARQPTA</sequence>
<accession>A0ABQ9U4K1</accession>
<dbReference type="EMBL" id="JASSZA010000016">
    <property type="protein sequence ID" value="KAK2091690.1"/>
    <property type="molecule type" value="Genomic_DNA"/>
</dbReference>
<gene>
    <name evidence="2" type="ORF">P7K49_030974</name>
</gene>
<reference evidence="2 3" key="1">
    <citation type="submission" date="2023-05" db="EMBL/GenBank/DDBJ databases">
        <title>B98-5 Cell Line De Novo Hybrid Assembly: An Optical Mapping Approach.</title>
        <authorList>
            <person name="Kananen K."/>
            <person name="Auerbach J.A."/>
            <person name="Kautto E."/>
            <person name="Blachly J.S."/>
        </authorList>
    </citation>
    <scope>NUCLEOTIDE SEQUENCE [LARGE SCALE GENOMIC DNA]</scope>
    <source>
        <strain evidence="2">B95-8</strain>
        <tissue evidence="2">Cell line</tissue>
    </source>
</reference>
<protein>
    <submittedName>
        <fullName evidence="2">Uncharacterized protein</fullName>
    </submittedName>
</protein>
<keyword evidence="3" id="KW-1185">Reference proteome</keyword>
<dbReference type="Proteomes" id="UP001266305">
    <property type="component" value="Unassembled WGS sequence"/>
</dbReference>
<feature type="compositionally biased region" description="Gly residues" evidence="1">
    <location>
        <begin position="55"/>
        <end position="65"/>
    </location>
</feature>
<comment type="caution">
    <text evidence="2">The sequence shown here is derived from an EMBL/GenBank/DDBJ whole genome shotgun (WGS) entry which is preliminary data.</text>
</comment>
<name>A0ABQ9U4K1_SAGOE</name>
<organism evidence="2 3">
    <name type="scientific">Saguinus oedipus</name>
    <name type="common">Cotton-top tamarin</name>
    <name type="synonym">Oedipomidas oedipus</name>
    <dbReference type="NCBI Taxonomy" id="9490"/>
    <lineage>
        <taxon>Eukaryota</taxon>
        <taxon>Metazoa</taxon>
        <taxon>Chordata</taxon>
        <taxon>Craniata</taxon>
        <taxon>Vertebrata</taxon>
        <taxon>Euteleostomi</taxon>
        <taxon>Mammalia</taxon>
        <taxon>Eutheria</taxon>
        <taxon>Euarchontoglires</taxon>
        <taxon>Primates</taxon>
        <taxon>Haplorrhini</taxon>
        <taxon>Platyrrhini</taxon>
        <taxon>Cebidae</taxon>
        <taxon>Callitrichinae</taxon>
        <taxon>Saguinus</taxon>
    </lineage>
</organism>
<feature type="region of interest" description="Disordered" evidence="1">
    <location>
        <begin position="100"/>
        <end position="149"/>
    </location>
</feature>
<feature type="compositionally biased region" description="Basic residues" evidence="1">
    <location>
        <begin position="1"/>
        <end position="10"/>
    </location>
</feature>
<feature type="compositionally biased region" description="Low complexity" evidence="1">
    <location>
        <begin position="138"/>
        <end position="149"/>
    </location>
</feature>
<evidence type="ECO:0000313" key="2">
    <source>
        <dbReference type="EMBL" id="KAK2091690.1"/>
    </source>
</evidence>
<feature type="region of interest" description="Disordered" evidence="1">
    <location>
        <begin position="1"/>
        <end position="68"/>
    </location>
</feature>
<evidence type="ECO:0000256" key="1">
    <source>
        <dbReference type="SAM" id="MobiDB-lite"/>
    </source>
</evidence>
<evidence type="ECO:0000313" key="3">
    <source>
        <dbReference type="Proteomes" id="UP001266305"/>
    </source>
</evidence>